<dbReference type="PANTHER" id="PTHR48097:SF5">
    <property type="entry name" value="LOW SPECIFICITY L-THREONINE ALDOLASE"/>
    <property type="match status" value="1"/>
</dbReference>
<reference evidence="5 6" key="1">
    <citation type="journal article" date="2024" name="Front. Microbiol.">
        <title>Pangenomic and biochemical analyses of Helcococcus ovis reveal widespread tetracycline resistance and a novel bacterial species, Helcococcus bovis.</title>
        <authorList>
            <person name="Cunha F."/>
            <person name="Zhai Y."/>
            <person name="Casaro S."/>
            <person name="Jones K.L."/>
            <person name="Hernandez M."/>
            <person name="Bisinotto R.S."/>
            <person name="Kariyawasam S."/>
            <person name="Brown M.B."/>
            <person name="Phillips A."/>
            <person name="Jeong K.C."/>
            <person name="Galvao K.N."/>
        </authorList>
    </citation>
    <scope>NUCLEOTIDE SEQUENCE [LARGE SCALE GENOMIC DNA]</scope>
    <source>
        <strain evidence="5 6">KG197</strain>
    </source>
</reference>
<dbReference type="PANTHER" id="PTHR48097">
    <property type="entry name" value="L-THREONINE ALDOLASE-RELATED"/>
    <property type="match status" value="1"/>
</dbReference>
<dbReference type="InterPro" id="IPR015422">
    <property type="entry name" value="PyrdxlP-dep_Trfase_small"/>
</dbReference>
<accession>A0ABW9F856</accession>
<evidence type="ECO:0000256" key="1">
    <source>
        <dbReference type="ARBA" id="ARBA00001933"/>
    </source>
</evidence>
<dbReference type="Gene3D" id="3.90.1150.10">
    <property type="entry name" value="Aspartate Aminotransferase, domain 1"/>
    <property type="match status" value="1"/>
</dbReference>
<protein>
    <submittedName>
        <fullName evidence="5">Aminotransferase class I/II-fold pyridoxal phosphate-dependent enzyme</fullName>
    </submittedName>
</protein>
<keyword evidence="5" id="KW-0032">Aminotransferase</keyword>
<evidence type="ECO:0000313" key="6">
    <source>
        <dbReference type="Proteomes" id="UP001629536"/>
    </source>
</evidence>
<dbReference type="Gene3D" id="3.40.640.10">
    <property type="entry name" value="Type I PLP-dependent aspartate aminotransferase-like (Major domain)"/>
    <property type="match status" value="1"/>
</dbReference>
<dbReference type="EMBL" id="JBFNFH010000025">
    <property type="protein sequence ID" value="MFM1525622.1"/>
    <property type="molecule type" value="Genomic_DNA"/>
</dbReference>
<dbReference type="InterPro" id="IPR015424">
    <property type="entry name" value="PyrdxlP-dep_Trfase"/>
</dbReference>
<feature type="domain" description="Aromatic amino acid beta-eliminating lyase/threonine aldolase" evidence="4">
    <location>
        <begin position="54"/>
        <end position="292"/>
    </location>
</feature>
<dbReference type="RefSeq" id="WP_408105629.1">
    <property type="nucleotide sequence ID" value="NZ_JBFNFH010000025.1"/>
</dbReference>
<dbReference type="Pfam" id="PF01212">
    <property type="entry name" value="Beta_elim_lyase"/>
    <property type="match status" value="1"/>
</dbReference>
<dbReference type="SUPFAM" id="SSF53383">
    <property type="entry name" value="PLP-dependent transferases"/>
    <property type="match status" value="1"/>
</dbReference>
<keyword evidence="3" id="KW-0663">Pyridoxal phosphate</keyword>
<keyword evidence="5" id="KW-0808">Transferase</keyword>
<dbReference type="GO" id="GO:0008483">
    <property type="term" value="F:transaminase activity"/>
    <property type="evidence" value="ECO:0007669"/>
    <property type="project" value="UniProtKB-KW"/>
</dbReference>
<name>A0ABW9F856_9FIRM</name>
<dbReference type="Proteomes" id="UP001629536">
    <property type="component" value="Unassembled WGS sequence"/>
</dbReference>
<gene>
    <name evidence="5" type="ORF">ABGF40_08120</name>
</gene>
<evidence type="ECO:0000313" key="5">
    <source>
        <dbReference type="EMBL" id="MFM1525622.1"/>
    </source>
</evidence>
<proteinExistence type="inferred from homology"/>
<evidence type="ECO:0000256" key="3">
    <source>
        <dbReference type="ARBA" id="ARBA00022898"/>
    </source>
</evidence>
<comment type="cofactor">
    <cofactor evidence="1">
        <name>pyridoxal 5'-phosphate</name>
        <dbReference type="ChEBI" id="CHEBI:597326"/>
    </cofactor>
</comment>
<organism evidence="5 6">
    <name type="scientific">Helcococcus bovis</name>
    <dbReference type="NCBI Taxonomy" id="3153252"/>
    <lineage>
        <taxon>Bacteria</taxon>
        <taxon>Bacillati</taxon>
        <taxon>Bacillota</taxon>
        <taxon>Tissierellia</taxon>
        <taxon>Tissierellales</taxon>
        <taxon>Peptoniphilaceae</taxon>
        <taxon>Helcococcus</taxon>
    </lineage>
</organism>
<keyword evidence="6" id="KW-1185">Reference proteome</keyword>
<dbReference type="InterPro" id="IPR001597">
    <property type="entry name" value="ArAA_b-elim_lyase/Thr_aldolase"/>
</dbReference>
<dbReference type="InterPro" id="IPR015421">
    <property type="entry name" value="PyrdxlP-dep_Trfase_major"/>
</dbReference>
<comment type="similarity">
    <text evidence="2">Belongs to the threonine aldolase family.</text>
</comment>
<evidence type="ECO:0000259" key="4">
    <source>
        <dbReference type="Pfam" id="PF01212"/>
    </source>
</evidence>
<evidence type="ECO:0000256" key="2">
    <source>
        <dbReference type="ARBA" id="ARBA00006966"/>
    </source>
</evidence>
<comment type="caution">
    <text evidence="5">The sequence shown here is derived from an EMBL/GenBank/DDBJ whole genome shotgun (WGS) entry which is preliminary data.</text>
</comment>
<sequence length="348" mass="39638">MISFLNDYNEVSHPKILEDLQKYQNEKFCGYSKDELVNEAISIIKDNLQNQDVEIHFVHGGTIANVIGLMMSVNRHESVISVNTGHIVNTENASIEAVGHQIVLVNENNGKMTVNEIEKALKSHSHEYNSKPKVVYISNATELGTVYTRSELEELHNYCSEYNLYLFMDGARIANAIMSKYSDLEFSDLPKYLDAFTIGGTKNGFMFGEALVFVNDSLKDIYARMVIKQRGALLAKGFLFGIQFKSMFENGLFFKIAKNAVDMAQKLVSVFEKYNIPIIYRAEANLIFVELTKELHEELSEKFIYQYDDVDGKRGICRFVTTWNTNESEIVELDRVLEGLCQITIGHK</sequence>